<keyword evidence="3 4" id="KW-0378">Hydrolase</keyword>
<evidence type="ECO:0000256" key="3">
    <source>
        <dbReference type="ARBA" id="ARBA00022801"/>
    </source>
</evidence>
<dbReference type="InterPro" id="IPR020476">
    <property type="entry name" value="Nudix_hydrolase"/>
</dbReference>
<dbReference type="PRINTS" id="PR00502">
    <property type="entry name" value="NUDIXFAMILY"/>
</dbReference>
<evidence type="ECO:0000256" key="2">
    <source>
        <dbReference type="ARBA" id="ARBA00005582"/>
    </source>
</evidence>
<dbReference type="PANTHER" id="PTHR43046">
    <property type="entry name" value="GDP-MANNOSE MANNOSYL HYDROLASE"/>
    <property type="match status" value="1"/>
</dbReference>
<evidence type="ECO:0000256" key="4">
    <source>
        <dbReference type="RuleBase" id="RU003476"/>
    </source>
</evidence>
<comment type="similarity">
    <text evidence="2 4">Belongs to the Nudix hydrolase family.</text>
</comment>
<reference evidence="6" key="1">
    <citation type="submission" date="2024-07" db="EMBL/GenBank/DDBJ databases">
        <authorList>
            <person name="Yu S.T."/>
        </authorList>
    </citation>
    <scope>NUCLEOTIDE SEQUENCE</scope>
    <source>
        <strain evidence="6">Y1</strain>
    </source>
</reference>
<feature type="domain" description="Nudix hydrolase" evidence="5">
    <location>
        <begin position="1"/>
        <end position="130"/>
    </location>
</feature>
<dbReference type="AlphaFoldDB" id="A0AB39TXF8"/>
<evidence type="ECO:0000259" key="5">
    <source>
        <dbReference type="PROSITE" id="PS51462"/>
    </source>
</evidence>
<protein>
    <submittedName>
        <fullName evidence="6">NUDIX domain-containing protein</fullName>
    </submittedName>
</protein>
<dbReference type="InterPro" id="IPR015797">
    <property type="entry name" value="NUDIX_hydrolase-like_dom_sf"/>
</dbReference>
<organism evidence="6">
    <name type="scientific">Streptomyces sp. Y1</name>
    <dbReference type="NCBI Taxonomy" id="3238634"/>
    <lineage>
        <taxon>Bacteria</taxon>
        <taxon>Bacillati</taxon>
        <taxon>Actinomycetota</taxon>
        <taxon>Actinomycetes</taxon>
        <taxon>Kitasatosporales</taxon>
        <taxon>Streptomycetaceae</taxon>
        <taxon>Streptomyces</taxon>
    </lineage>
</organism>
<comment type="cofactor">
    <cofactor evidence="1">
        <name>Mg(2+)</name>
        <dbReference type="ChEBI" id="CHEBI:18420"/>
    </cofactor>
</comment>
<proteinExistence type="inferred from homology"/>
<evidence type="ECO:0000256" key="1">
    <source>
        <dbReference type="ARBA" id="ARBA00001946"/>
    </source>
</evidence>
<dbReference type="GO" id="GO:0016787">
    <property type="term" value="F:hydrolase activity"/>
    <property type="evidence" value="ECO:0007669"/>
    <property type="project" value="UniProtKB-KW"/>
</dbReference>
<dbReference type="RefSeq" id="WP_369185816.1">
    <property type="nucleotide sequence ID" value="NZ_CP163445.1"/>
</dbReference>
<name>A0AB39TXF8_9ACTN</name>
<accession>A0AB39TXF8</accession>
<evidence type="ECO:0000313" key="6">
    <source>
        <dbReference type="EMBL" id="XDQ83774.1"/>
    </source>
</evidence>
<dbReference type="SUPFAM" id="SSF55811">
    <property type="entry name" value="Nudix"/>
    <property type="match status" value="1"/>
</dbReference>
<dbReference type="InterPro" id="IPR000086">
    <property type="entry name" value="NUDIX_hydrolase_dom"/>
</dbReference>
<dbReference type="PROSITE" id="PS00893">
    <property type="entry name" value="NUDIX_BOX"/>
    <property type="match status" value="1"/>
</dbReference>
<dbReference type="Gene3D" id="3.90.79.10">
    <property type="entry name" value="Nucleoside Triphosphate Pyrophosphohydrolase"/>
    <property type="match status" value="1"/>
</dbReference>
<dbReference type="InterPro" id="IPR020084">
    <property type="entry name" value="NUDIX_hydrolase_CS"/>
</dbReference>
<gene>
    <name evidence="6" type="ORF">AB2U05_37350</name>
</gene>
<dbReference type="PANTHER" id="PTHR43046:SF2">
    <property type="entry name" value="8-OXO-DGTP DIPHOSPHATASE-RELATED"/>
    <property type="match status" value="1"/>
</dbReference>
<sequence>MHTRVTGIAVQDGQMLLLNQDTEGDRTWSLPGGKVEDGETLAEALRREMREETGLEVEVGPLLYVCDVTSASVVHITFQLDVVGGRIGEVAEGADTQPIRGVEWVKLDDLPGHGFSETFVELARAGWPGAGTYKGPKSNIGL</sequence>
<dbReference type="PROSITE" id="PS51462">
    <property type="entry name" value="NUDIX"/>
    <property type="match status" value="1"/>
</dbReference>
<dbReference type="Pfam" id="PF00293">
    <property type="entry name" value="NUDIX"/>
    <property type="match status" value="1"/>
</dbReference>
<dbReference type="EMBL" id="CP163445">
    <property type="protein sequence ID" value="XDQ83774.1"/>
    <property type="molecule type" value="Genomic_DNA"/>
</dbReference>